<gene>
    <name evidence="1" type="ORF">M441DRAFT_154106</name>
</gene>
<sequence length="78" mass="8967">MPNCISKPVSWKTCKCFSLAAIIKELGFFIMACFFCKCYSMGDCCKIMDGVIYCKECMHCSHSYNRMGVLLLAYKFIF</sequence>
<dbReference type="AlphaFoldDB" id="A0A2T3YRG1"/>
<accession>A0A2T3YRG1</accession>
<proteinExistence type="predicted"/>
<dbReference type="OrthoDB" id="4850399at2759"/>
<evidence type="ECO:0000313" key="1">
    <source>
        <dbReference type="EMBL" id="PTB35155.1"/>
    </source>
</evidence>
<evidence type="ECO:0000313" key="2">
    <source>
        <dbReference type="Proteomes" id="UP000240493"/>
    </source>
</evidence>
<reference evidence="1 2" key="1">
    <citation type="submission" date="2016-07" db="EMBL/GenBank/DDBJ databases">
        <title>Multiple horizontal gene transfer events from other fungi enriched the ability of initially mycotrophic Trichoderma (Ascomycota) to feed on dead plant biomass.</title>
        <authorList>
            <consortium name="DOE Joint Genome Institute"/>
            <person name="Aerts A."/>
            <person name="Atanasova L."/>
            <person name="Chenthamara K."/>
            <person name="Zhang J."/>
            <person name="Grujic M."/>
            <person name="Henrissat B."/>
            <person name="Kuo A."/>
            <person name="Salamov A."/>
            <person name="Lipzen A."/>
            <person name="Labutti K."/>
            <person name="Barry K."/>
            <person name="Miao Y."/>
            <person name="Rahimi M.J."/>
            <person name="Shen Q."/>
            <person name="Grigoriev I.V."/>
            <person name="Kubicek C.P."/>
            <person name="Druzhinina I.S."/>
        </authorList>
    </citation>
    <scope>NUCLEOTIDE SEQUENCE [LARGE SCALE GENOMIC DNA]</scope>
    <source>
        <strain evidence="1 2">CBS 433.97</strain>
    </source>
</reference>
<keyword evidence="2" id="KW-1185">Reference proteome</keyword>
<organism evidence="1 2">
    <name type="scientific">Trichoderma asperellum (strain ATCC 204424 / CBS 433.97 / NBRC 101777)</name>
    <dbReference type="NCBI Taxonomy" id="1042311"/>
    <lineage>
        <taxon>Eukaryota</taxon>
        <taxon>Fungi</taxon>
        <taxon>Dikarya</taxon>
        <taxon>Ascomycota</taxon>
        <taxon>Pezizomycotina</taxon>
        <taxon>Sordariomycetes</taxon>
        <taxon>Hypocreomycetidae</taxon>
        <taxon>Hypocreales</taxon>
        <taxon>Hypocreaceae</taxon>
        <taxon>Trichoderma</taxon>
    </lineage>
</organism>
<dbReference type="EMBL" id="KZ679280">
    <property type="protein sequence ID" value="PTB35155.1"/>
    <property type="molecule type" value="Genomic_DNA"/>
</dbReference>
<protein>
    <submittedName>
        <fullName evidence="1">Uncharacterized protein</fullName>
    </submittedName>
</protein>
<name>A0A2T3YRG1_TRIA4</name>
<dbReference type="Proteomes" id="UP000240493">
    <property type="component" value="Unassembled WGS sequence"/>
</dbReference>